<reference evidence="4" key="1">
    <citation type="submission" date="2016-07" db="EMBL/GenBank/DDBJ databases">
        <title>Nontailed viruses are major unrecognized killers of bacteria in the ocean.</title>
        <authorList>
            <person name="Kauffman K."/>
            <person name="Hussain F."/>
            <person name="Yang J."/>
            <person name="Arevalo P."/>
            <person name="Brown J."/>
            <person name="Cutler M."/>
            <person name="Kelly L."/>
            <person name="Polz M.F."/>
        </authorList>
    </citation>
    <scope>NUCLEOTIDE SEQUENCE [LARGE SCALE GENOMIC DNA]</scope>
    <source>
        <strain evidence="4">10N.286.54.F3</strain>
    </source>
</reference>
<evidence type="ECO:0000313" key="3">
    <source>
        <dbReference type="EMBL" id="PMF17769.1"/>
    </source>
</evidence>
<feature type="region of interest" description="Disordered" evidence="1">
    <location>
        <begin position="32"/>
        <end position="69"/>
    </location>
</feature>
<gene>
    <name evidence="3" type="ORF">BCV19_17790</name>
</gene>
<dbReference type="EMBL" id="MCSW01000215">
    <property type="protein sequence ID" value="PMF17769.1"/>
    <property type="molecule type" value="Genomic_DNA"/>
</dbReference>
<evidence type="ECO:0000256" key="2">
    <source>
        <dbReference type="SAM" id="SignalP"/>
    </source>
</evidence>
<organism evidence="3 4">
    <name type="scientific">Vibrio splendidus</name>
    <dbReference type="NCBI Taxonomy" id="29497"/>
    <lineage>
        <taxon>Bacteria</taxon>
        <taxon>Pseudomonadati</taxon>
        <taxon>Pseudomonadota</taxon>
        <taxon>Gammaproteobacteria</taxon>
        <taxon>Vibrionales</taxon>
        <taxon>Vibrionaceae</taxon>
        <taxon>Vibrio</taxon>
    </lineage>
</organism>
<dbReference type="AlphaFoldDB" id="A0A2N7C977"/>
<feature type="chain" id="PRO_5014640048" evidence="2">
    <location>
        <begin position="20"/>
        <end position="123"/>
    </location>
</feature>
<comment type="caution">
    <text evidence="3">The sequence shown here is derived from an EMBL/GenBank/DDBJ whole genome shotgun (WGS) entry which is preliminary data.</text>
</comment>
<name>A0A2N7C977_VIBSP</name>
<evidence type="ECO:0000256" key="1">
    <source>
        <dbReference type="SAM" id="MobiDB-lite"/>
    </source>
</evidence>
<keyword evidence="2" id="KW-0732">Signal</keyword>
<sequence>MKRTLLLVPLLCISTGVLAKVTYEDALESARPYEEANAAVHNPPDDFGLTPDEEPDSNQGDFGRWKQLSSRPNTSSFIMLSGSSTGYECAPKGVYGVQTYESCDGSNQNNTTCHDNEAYYHCE</sequence>
<evidence type="ECO:0000313" key="4">
    <source>
        <dbReference type="Proteomes" id="UP000235405"/>
    </source>
</evidence>
<dbReference type="RefSeq" id="WP_102300530.1">
    <property type="nucleotide sequence ID" value="NZ_MCSW01000215.1"/>
</dbReference>
<accession>A0A2N7C977</accession>
<protein>
    <submittedName>
        <fullName evidence="3">Uncharacterized protein</fullName>
    </submittedName>
</protein>
<dbReference type="Proteomes" id="UP000235405">
    <property type="component" value="Unassembled WGS sequence"/>
</dbReference>
<proteinExistence type="predicted"/>
<feature type="signal peptide" evidence="2">
    <location>
        <begin position="1"/>
        <end position="19"/>
    </location>
</feature>